<protein>
    <submittedName>
        <fullName evidence="1">Uncharacterized protein</fullName>
    </submittedName>
</protein>
<name>A0A173TVI6_ANAHA</name>
<dbReference type="AlphaFoldDB" id="A0A173TVI6"/>
<organism evidence="1 2">
    <name type="scientific">Anaerostipes hadrus</name>
    <dbReference type="NCBI Taxonomy" id="649756"/>
    <lineage>
        <taxon>Bacteria</taxon>
        <taxon>Bacillati</taxon>
        <taxon>Bacillota</taxon>
        <taxon>Clostridia</taxon>
        <taxon>Lachnospirales</taxon>
        <taxon>Lachnospiraceae</taxon>
        <taxon>Anaerostipes</taxon>
    </lineage>
</organism>
<dbReference type="RefSeq" id="WP_009204347.1">
    <property type="nucleotide sequence ID" value="NZ_CACRSX010000030.1"/>
</dbReference>
<sequence length="45" mass="5061">MNLSSLRPYEVTDFGETTIHGDDQAKNEECYTGGMYLILHGKIIV</sequence>
<reference evidence="1 2" key="1">
    <citation type="submission" date="2015-09" db="EMBL/GenBank/DDBJ databases">
        <authorList>
            <consortium name="Pathogen Informatics"/>
        </authorList>
    </citation>
    <scope>NUCLEOTIDE SEQUENCE [LARGE SCALE GENOMIC DNA]</scope>
    <source>
        <strain evidence="1 2">2789STDY5834959</strain>
    </source>
</reference>
<dbReference type="EMBL" id="CYXY01000014">
    <property type="protein sequence ID" value="CUN06166.1"/>
    <property type="molecule type" value="Genomic_DNA"/>
</dbReference>
<evidence type="ECO:0000313" key="2">
    <source>
        <dbReference type="Proteomes" id="UP000095553"/>
    </source>
</evidence>
<evidence type="ECO:0000313" key="1">
    <source>
        <dbReference type="EMBL" id="CUN06166.1"/>
    </source>
</evidence>
<accession>A0A173TVI6</accession>
<gene>
    <name evidence="1" type="ORF">ERS852571_02271</name>
</gene>
<proteinExistence type="predicted"/>
<dbReference type="Proteomes" id="UP000095553">
    <property type="component" value="Unassembled WGS sequence"/>
</dbReference>